<proteinExistence type="predicted"/>
<comment type="caution">
    <text evidence="2">The sequence shown here is derived from an EMBL/GenBank/DDBJ whole genome shotgun (WGS) entry which is preliminary data.</text>
</comment>
<dbReference type="Proteomes" id="UP001239795">
    <property type="component" value="Unassembled WGS sequence"/>
</dbReference>
<sequence length="78" mass="8404">MSVLLLSQAKAKTTCIPTCSQPDDDPHPLLLQPVAVLPLPFLNTTHTSAHYDGAKRGQHQTGRLEPQIPKPVQTADPA</sequence>
<organism evidence="2 3">
    <name type="scientific">Colletotrichum melonis</name>
    <dbReference type="NCBI Taxonomy" id="1209925"/>
    <lineage>
        <taxon>Eukaryota</taxon>
        <taxon>Fungi</taxon>
        <taxon>Dikarya</taxon>
        <taxon>Ascomycota</taxon>
        <taxon>Pezizomycotina</taxon>
        <taxon>Sordariomycetes</taxon>
        <taxon>Hypocreomycetidae</taxon>
        <taxon>Glomerellales</taxon>
        <taxon>Glomerellaceae</taxon>
        <taxon>Colletotrichum</taxon>
        <taxon>Colletotrichum acutatum species complex</taxon>
    </lineage>
</organism>
<evidence type="ECO:0000313" key="3">
    <source>
        <dbReference type="Proteomes" id="UP001239795"/>
    </source>
</evidence>
<evidence type="ECO:0000256" key="1">
    <source>
        <dbReference type="SAM" id="MobiDB-lite"/>
    </source>
</evidence>
<reference evidence="2 3" key="1">
    <citation type="submission" date="2016-10" db="EMBL/GenBank/DDBJ databases">
        <title>The genome sequence of Colletotrichum fioriniae PJ7.</title>
        <authorList>
            <person name="Baroncelli R."/>
        </authorList>
    </citation>
    <scope>NUCLEOTIDE SEQUENCE [LARGE SCALE GENOMIC DNA]</scope>
    <source>
        <strain evidence="2">Col 31</strain>
    </source>
</reference>
<accession>A0AAI9U0N8</accession>
<feature type="region of interest" description="Disordered" evidence="1">
    <location>
        <begin position="48"/>
        <end position="78"/>
    </location>
</feature>
<gene>
    <name evidence="2" type="ORF">CMEL01_08810</name>
</gene>
<name>A0AAI9U0N8_9PEZI</name>
<protein>
    <submittedName>
        <fullName evidence="2">Uncharacterized protein</fullName>
    </submittedName>
</protein>
<dbReference type="EMBL" id="MLGG01000068">
    <property type="protein sequence ID" value="KAK1449495.1"/>
    <property type="molecule type" value="Genomic_DNA"/>
</dbReference>
<dbReference type="AlphaFoldDB" id="A0AAI9U0N8"/>
<evidence type="ECO:0000313" key="2">
    <source>
        <dbReference type="EMBL" id="KAK1449495.1"/>
    </source>
</evidence>
<keyword evidence="3" id="KW-1185">Reference proteome</keyword>